<gene>
    <name evidence="2" type="ORF">HMPREF1534_03798</name>
</gene>
<dbReference type="HOGENOM" id="CLU_056497_0_0_10"/>
<feature type="chain" id="PRO_5004677947" description="Acyloxyacyl hydrolase" evidence="1">
    <location>
        <begin position="26"/>
        <end position="406"/>
    </location>
</feature>
<name>U6R8Q6_9BACT</name>
<organism evidence="2 3">
    <name type="scientific">Phocaeicola massiliensis B84634 = Timone 84634 = DSM 17679 = JCM 13223</name>
    <dbReference type="NCBI Taxonomy" id="1121098"/>
    <lineage>
        <taxon>Bacteria</taxon>
        <taxon>Pseudomonadati</taxon>
        <taxon>Bacteroidota</taxon>
        <taxon>Bacteroidia</taxon>
        <taxon>Bacteroidales</taxon>
        <taxon>Bacteroidaceae</taxon>
        <taxon>Phocaeicola</taxon>
    </lineage>
</organism>
<accession>U6R8Q6</accession>
<dbReference type="PATRIC" id="fig|1121098.3.peg.3876"/>
<dbReference type="OrthoDB" id="627554at2"/>
<proteinExistence type="predicted"/>
<dbReference type="Proteomes" id="UP000017831">
    <property type="component" value="Unassembled WGS sequence"/>
</dbReference>
<reference evidence="2 3" key="1">
    <citation type="submission" date="2013-04" db="EMBL/GenBank/DDBJ databases">
        <title>The Genome Sequence of Bacteroides massiliensis DSM 17679.</title>
        <authorList>
            <consortium name="The Broad Institute Genomics Platform"/>
            <person name="Earl A."/>
            <person name="Ward D."/>
            <person name="Feldgarden M."/>
            <person name="Gevers D."/>
            <person name="Martens E."/>
            <person name="Fenner L."/>
            <person name="Roux V."/>
            <person name="Mallet M.N."/>
            <person name="Raoult D."/>
            <person name="Walker B."/>
            <person name="Young S."/>
            <person name="Zeng Q."/>
            <person name="Gargeya S."/>
            <person name="Fitzgerald M."/>
            <person name="Haas B."/>
            <person name="Abouelleil A."/>
            <person name="Allen A.W."/>
            <person name="Alvarado L."/>
            <person name="Arachchi H.M."/>
            <person name="Berlin A.M."/>
            <person name="Chapman S.B."/>
            <person name="Gainer-Dewar J."/>
            <person name="Goldberg J."/>
            <person name="Griggs A."/>
            <person name="Gujja S."/>
            <person name="Hansen M."/>
            <person name="Howarth C."/>
            <person name="Imamovic A."/>
            <person name="Ireland A."/>
            <person name="Larimer J."/>
            <person name="McCowan C."/>
            <person name="Murphy C."/>
            <person name="Pearson M."/>
            <person name="Poon T.W."/>
            <person name="Priest M."/>
            <person name="Roberts A."/>
            <person name="Saif S."/>
            <person name="Shea T."/>
            <person name="Sisk P."/>
            <person name="Sykes S."/>
            <person name="Wortman J."/>
            <person name="Nusbaum C."/>
            <person name="Birren B."/>
        </authorList>
    </citation>
    <scope>NUCLEOTIDE SEQUENCE [LARGE SCALE GENOMIC DNA]</scope>
    <source>
        <strain evidence="3">B84634 / Timone 84634 / DSM 17679 / JCM 13223</strain>
    </source>
</reference>
<evidence type="ECO:0000313" key="2">
    <source>
        <dbReference type="EMBL" id="EOA52372.1"/>
    </source>
</evidence>
<feature type="signal peptide" evidence="1">
    <location>
        <begin position="1"/>
        <end position="25"/>
    </location>
</feature>
<dbReference type="InterPro" id="IPR018550">
    <property type="entry name" value="Lipid-A_deacylase-rel"/>
</dbReference>
<dbReference type="EMBL" id="AQHY01000040">
    <property type="protein sequence ID" value="EOA52372.1"/>
    <property type="molecule type" value="Genomic_DNA"/>
</dbReference>
<evidence type="ECO:0000313" key="3">
    <source>
        <dbReference type="Proteomes" id="UP000017831"/>
    </source>
</evidence>
<sequence length="406" mass="45676">MKTKLLLLYIAGLLAVCPMGGNLMAQTATQPDVLKNDTVSHKLIHRLGLDVRPSYVTPTNDFFDGDNMHQQRIRQALSVHLKYAFQFDKNSSLGRLYPHAYQGIGVSYNTFFCPSELGNPIAVYAFQGSRIAQLSPRLSFDYEWNFGASFGWKKYDRTYNPQNEVIGSKINAYINLGFFLNWQLNSQWSLTAGMDFTHYSNGNTHYPNSGVNPIGGRVGIVRTFGDGATTVQGFKSLSIKPYISYDLVVYGATRKRGFVDGYDVCLVPGSFGIVGLNFNPMYNFNKYFRAGVSVDAQYDESANIKDYRVEESSSSDVKFHRPPFHKQFAVGLSVRGELVMPIFSINAGIGRNLICSGDDTEGFYQILALKTSITPRLFLHVGYQLSKFKNPNNLMLGFGYRFYKKR</sequence>
<keyword evidence="1" id="KW-0732">Signal</keyword>
<evidence type="ECO:0000256" key="1">
    <source>
        <dbReference type="SAM" id="SignalP"/>
    </source>
</evidence>
<dbReference type="Pfam" id="PF09411">
    <property type="entry name" value="PagL"/>
    <property type="match status" value="1"/>
</dbReference>
<evidence type="ECO:0008006" key="4">
    <source>
        <dbReference type="Google" id="ProtNLM"/>
    </source>
</evidence>
<protein>
    <recommendedName>
        <fullName evidence="4">Acyloxyacyl hydrolase</fullName>
    </recommendedName>
</protein>
<dbReference type="AlphaFoldDB" id="U6R8Q6"/>
<dbReference type="Gene3D" id="2.40.160.20">
    <property type="match status" value="1"/>
</dbReference>
<comment type="caution">
    <text evidence="2">The sequence shown here is derived from an EMBL/GenBank/DDBJ whole genome shotgun (WGS) entry which is preliminary data.</text>
</comment>
<dbReference type="eggNOG" id="COG1317">
    <property type="taxonomic scope" value="Bacteria"/>
</dbReference>
<dbReference type="STRING" id="1121098.HMPREF1534_03798"/>
<keyword evidence="3" id="KW-1185">Reference proteome</keyword>